<dbReference type="InterPro" id="IPR038729">
    <property type="entry name" value="Rad50/SbcC_AAA"/>
</dbReference>
<comment type="caution">
    <text evidence="6">The sequence shown here is derived from an EMBL/GenBank/DDBJ whole genome shotgun (WGS) entry which is preliminary data.</text>
</comment>
<accession>A0A0R1XHY9</accession>
<evidence type="ECO:0000313" key="7">
    <source>
        <dbReference type="Proteomes" id="UP000051412"/>
    </source>
</evidence>
<dbReference type="InterPro" id="IPR027417">
    <property type="entry name" value="P-loop_NTPase"/>
</dbReference>
<feature type="coiled-coil region" evidence="4">
    <location>
        <begin position="324"/>
        <end position="402"/>
    </location>
</feature>
<keyword evidence="6" id="KW-0540">Nuclease</keyword>
<dbReference type="Gene3D" id="3.40.50.300">
    <property type="entry name" value="P-loop containing nucleotide triphosphate hydrolases"/>
    <property type="match status" value="2"/>
</dbReference>
<sequence length="1034" mass="117253">MRPEKIILDYFGPYKHEGIDFTQFYDRSLFLVAGNTGAGKTTIFDAMCYALFGQTTNDRDRSATDLRSDFAPADQETKVSFTFNHHGTRYRITRRPKQVLQGKRGKLIQHNQAVSLIYPLDSSAPYELTKVKDVDSFIVDLLNMTKDQFKQIVLLPQGKFRQFLDSNSNDKETLLRDLFGTSLYAKWSEKLKDQLRGQKSNWEKQRTQIQSAKESLTQVDSQLPNSQWGTAAAEYSASLGQQLSSLKASQQQLQKNVDGYNDQLHNEQQLKKAFQELAEVKKKEKVLLEQRSSIEEISQRVNDLQWFQKHQLLYHQWQSDKKRSDQLEAKIGELSTELADKRTKHAAMTAELNKLQDQEAKINDLKRQHDQLKEVLPLFQDLDAARSKVATLTKEVADKRRKEKAVQVNVTHLTSQQAQLTDQLKIKDHLTAEEVKLAKKQAAYQRLLQESQELKLLVDKQLAIQEQNKKLADKLQRQKATADSQKNYYEDLNDAYARQQIAELATRLKPGSPCPVCGSLDHPQPAHFSQDGPVVTEEQVKQALAELQSLRTTVAKLSEQLRQGERNASDLGKQIDKSRAVVSEDLGVDSLPKDDGEKLITNYGEQLAQQEKGLRDQQKLVHDWQDQLSAVNDQLTGQQDKLSRIKVAITQLNRDLATSQTRLDEKQGRLPANFTDSAVAKNQLKKWQREIDKHKDHLLSCQSKEQDLAEEVAVVRSQISQAKENQARLKEEQGKAHTELTNALNDYRRDLSWSFLQEAAEDLDELEQYQQRVQTYQGALHDTQVQYDRLQAQIKGKKQPDIEETKASLSAAQQQAAAIQEKIGQVRGQQKLAQEITGRVARLMSNNQQLDERISELQTLTDVIAGNTITHISLERYVLQSYFRDVLIVANSQLAQLTNGRYQFELANESHGAGAKWTGLEVNIYDDNAGKTRSARTLSGGESFMASLALSLALCQIIQEQSGGISIDAFFIDEGFGSLDQQALMDALRSLQALGGHRMIGIISHVTELEDQIPDQLIVTAHQGRSTVSYRHDF</sequence>
<feature type="coiled-coil region" evidence="4">
    <location>
        <begin position="243"/>
        <end position="290"/>
    </location>
</feature>
<dbReference type="GO" id="GO:0004527">
    <property type="term" value="F:exonuclease activity"/>
    <property type="evidence" value="ECO:0007669"/>
    <property type="project" value="UniProtKB-KW"/>
</dbReference>
<keyword evidence="6" id="KW-0378">Hydrolase</keyword>
<dbReference type="SUPFAM" id="SSF52540">
    <property type="entry name" value="P-loop containing nucleoside triphosphate hydrolases"/>
    <property type="match status" value="2"/>
</dbReference>
<dbReference type="Proteomes" id="UP000051412">
    <property type="component" value="Unassembled WGS sequence"/>
</dbReference>
<dbReference type="RefSeq" id="WP_047769544.1">
    <property type="nucleotide sequence ID" value="NZ_AZGM01000020.1"/>
</dbReference>
<dbReference type="PATRIC" id="fig|1423782.4.peg.1243"/>
<dbReference type="Gene3D" id="1.10.287.1490">
    <property type="match status" value="1"/>
</dbReference>
<dbReference type="GO" id="GO:0006302">
    <property type="term" value="P:double-strand break repair"/>
    <property type="evidence" value="ECO:0007669"/>
    <property type="project" value="InterPro"/>
</dbReference>
<dbReference type="Pfam" id="PF13476">
    <property type="entry name" value="AAA_23"/>
    <property type="match status" value="1"/>
</dbReference>
<evidence type="ECO:0000256" key="1">
    <source>
        <dbReference type="ARBA" id="ARBA00006930"/>
    </source>
</evidence>
<dbReference type="STRING" id="1423782.FD32_GL001192"/>
<keyword evidence="4" id="KW-0175">Coiled coil</keyword>
<evidence type="ECO:0000256" key="3">
    <source>
        <dbReference type="ARBA" id="ARBA00013368"/>
    </source>
</evidence>
<dbReference type="OrthoDB" id="9795626at2"/>
<organism evidence="6 7">
    <name type="scientific">Limosilactobacillus panis DSM 6035</name>
    <dbReference type="NCBI Taxonomy" id="1423782"/>
    <lineage>
        <taxon>Bacteria</taxon>
        <taxon>Bacillati</taxon>
        <taxon>Bacillota</taxon>
        <taxon>Bacilli</taxon>
        <taxon>Lactobacillales</taxon>
        <taxon>Lactobacillaceae</taxon>
        <taxon>Limosilactobacillus</taxon>
    </lineage>
</organism>
<protein>
    <recommendedName>
        <fullName evidence="3">Nuclease SbcCD subunit C</fullName>
    </recommendedName>
</protein>
<evidence type="ECO:0000256" key="4">
    <source>
        <dbReference type="SAM" id="Coils"/>
    </source>
</evidence>
<dbReference type="EMBL" id="AZGM01000020">
    <property type="protein sequence ID" value="KRM29792.1"/>
    <property type="molecule type" value="Genomic_DNA"/>
</dbReference>
<proteinExistence type="inferred from homology"/>
<evidence type="ECO:0000256" key="2">
    <source>
        <dbReference type="ARBA" id="ARBA00011322"/>
    </source>
</evidence>
<feature type="domain" description="Rad50/SbcC-type AAA" evidence="5">
    <location>
        <begin position="5"/>
        <end position="216"/>
    </location>
</feature>
<evidence type="ECO:0000313" key="6">
    <source>
        <dbReference type="EMBL" id="KRM29792.1"/>
    </source>
</evidence>
<gene>
    <name evidence="6" type="ORF">FD32_GL001192</name>
</gene>
<reference evidence="6 7" key="1">
    <citation type="journal article" date="2015" name="Genome Announc.">
        <title>Expanding the biotechnology potential of lactobacilli through comparative genomics of 213 strains and associated genera.</title>
        <authorList>
            <person name="Sun Z."/>
            <person name="Harris H.M."/>
            <person name="McCann A."/>
            <person name="Guo C."/>
            <person name="Argimon S."/>
            <person name="Zhang W."/>
            <person name="Yang X."/>
            <person name="Jeffery I.B."/>
            <person name="Cooney J.C."/>
            <person name="Kagawa T.F."/>
            <person name="Liu W."/>
            <person name="Song Y."/>
            <person name="Salvetti E."/>
            <person name="Wrobel A."/>
            <person name="Rasinkangas P."/>
            <person name="Parkhill J."/>
            <person name="Rea M.C."/>
            <person name="O'Sullivan O."/>
            <person name="Ritari J."/>
            <person name="Douillard F.P."/>
            <person name="Paul Ross R."/>
            <person name="Yang R."/>
            <person name="Briner A.E."/>
            <person name="Felis G.E."/>
            <person name="de Vos W.M."/>
            <person name="Barrangou R."/>
            <person name="Klaenhammer T.R."/>
            <person name="Caufield P.W."/>
            <person name="Cui Y."/>
            <person name="Zhang H."/>
            <person name="O'Toole P.W."/>
        </authorList>
    </citation>
    <scope>NUCLEOTIDE SEQUENCE [LARGE SCALE GENOMIC DNA]</scope>
    <source>
        <strain evidence="6 7">DSM 6035</strain>
    </source>
</reference>
<dbReference type="Pfam" id="PF13558">
    <property type="entry name" value="SbcC_Walker_B"/>
    <property type="match status" value="1"/>
</dbReference>
<name>A0A0R1XHY9_9LACO</name>
<dbReference type="PANTHER" id="PTHR32114">
    <property type="entry name" value="ABC TRANSPORTER ABCH.3"/>
    <property type="match status" value="1"/>
</dbReference>
<dbReference type="GO" id="GO:0016887">
    <property type="term" value="F:ATP hydrolysis activity"/>
    <property type="evidence" value="ECO:0007669"/>
    <property type="project" value="InterPro"/>
</dbReference>
<keyword evidence="6" id="KW-0269">Exonuclease</keyword>
<comment type="subunit">
    <text evidence="2">Heterodimer of SbcC and SbcD.</text>
</comment>
<feature type="coiled-coil region" evidence="4">
    <location>
        <begin position="430"/>
        <end position="457"/>
    </location>
</feature>
<evidence type="ECO:0000259" key="5">
    <source>
        <dbReference type="Pfam" id="PF13476"/>
    </source>
</evidence>
<keyword evidence="7" id="KW-1185">Reference proteome</keyword>
<feature type="coiled-coil region" evidence="4">
    <location>
        <begin position="649"/>
        <end position="732"/>
    </location>
</feature>
<dbReference type="PANTHER" id="PTHR32114:SF2">
    <property type="entry name" value="ABC TRANSPORTER ABCH.3"/>
    <property type="match status" value="1"/>
</dbReference>
<feature type="coiled-coil region" evidence="4">
    <location>
        <begin position="759"/>
        <end position="860"/>
    </location>
</feature>
<comment type="similarity">
    <text evidence="1">Belongs to the SMC family. SbcC subfamily.</text>
</comment>
<dbReference type="AlphaFoldDB" id="A0A0R1XHY9"/>
<feature type="coiled-coil region" evidence="4">
    <location>
        <begin position="540"/>
        <end position="574"/>
    </location>
</feature>